<evidence type="ECO:0000259" key="8">
    <source>
        <dbReference type="Pfam" id="PF04116"/>
    </source>
</evidence>
<feature type="transmembrane region" description="Helical" evidence="7">
    <location>
        <begin position="47"/>
        <end position="71"/>
    </location>
</feature>
<name>A0A4V3F580_9GAMM</name>
<evidence type="ECO:0000256" key="6">
    <source>
        <dbReference type="ARBA" id="ARBA00023136"/>
    </source>
</evidence>
<feature type="transmembrane region" description="Helical" evidence="7">
    <location>
        <begin position="150"/>
        <end position="174"/>
    </location>
</feature>
<keyword evidence="6 7" id="KW-0472">Membrane</keyword>
<dbReference type="GO" id="GO:0050479">
    <property type="term" value="F:glyceryl-ether monooxygenase activity"/>
    <property type="evidence" value="ECO:0007669"/>
    <property type="project" value="TreeGrafter"/>
</dbReference>
<protein>
    <submittedName>
        <fullName evidence="9">Sterol desaturase/sphingolipid hydroxylase (Fatty acid hydroxylase superfamily)</fullName>
    </submittedName>
</protein>
<dbReference type="InterPro" id="IPR051689">
    <property type="entry name" value="Sterol_desaturase/TMEM195"/>
</dbReference>
<dbReference type="GO" id="GO:0005506">
    <property type="term" value="F:iron ion binding"/>
    <property type="evidence" value="ECO:0007669"/>
    <property type="project" value="InterPro"/>
</dbReference>
<feature type="transmembrane region" description="Helical" evidence="7">
    <location>
        <begin position="6"/>
        <end position="26"/>
    </location>
</feature>
<feature type="domain" description="Fatty acid hydroxylase" evidence="8">
    <location>
        <begin position="91"/>
        <end position="225"/>
    </location>
</feature>
<reference evidence="9 10" key="1">
    <citation type="submission" date="2019-03" db="EMBL/GenBank/DDBJ databases">
        <title>Genomic Encyclopedia of Type Strains, Phase IV (KMG-IV): sequencing the most valuable type-strain genomes for metagenomic binning, comparative biology and taxonomic classification.</title>
        <authorList>
            <person name="Goeker M."/>
        </authorList>
    </citation>
    <scope>NUCLEOTIDE SEQUENCE [LARGE SCALE GENOMIC DNA]</scope>
    <source>
        <strain evidence="9 10">DSM 26377</strain>
    </source>
</reference>
<proteinExistence type="predicted"/>
<evidence type="ECO:0000256" key="4">
    <source>
        <dbReference type="ARBA" id="ARBA00023002"/>
    </source>
</evidence>
<dbReference type="Pfam" id="PF04116">
    <property type="entry name" value="FA_hydroxylase"/>
    <property type="match status" value="1"/>
</dbReference>
<dbReference type="GO" id="GO:0008610">
    <property type="term" value="P:lipid biosynthetic process"/>
    <property type="evidence" value="ECO:0007669"/>
    <property type="project" value="InterPro"/>
</dbReference>
<dbReference type="GO" id="GO:0012505">
    <property type="term" value="C:endomembrane system"/>
    <property type="evidence" value="ECO:0007669"/>
    <property type="project" value="UniProtKB-SubCell"/>
</dbReference>
<evidence type="ECO:0000256" key="1">
    <source>
        <dbReference type="ARBA" id="ARBA00004127"/>
    </source>
</evidence>
<keyword evidence="10" id="KW-1185">Reference proteome</keyword>
<keyword evidence="2 7" id="KW-0812">Transmembrane</keyword>
<sequence length="264" mass="29838">MDTHPALIELLRPALFFGLLVLVSMLEQWRPLRLSDPQRLLRWPSNLSLVAIGLVITMLLQLSLLGGALWAQHAGFGLFHHVDAPPWVEAVLAWLLLDLAMYAQHRALHEIPWLWPLHRVHHSDVEFDVTTGLRFHPGEVLLSQLFKLGAILLVGAPWVAVLTFEISLALFTLLTHANVRLPPRLERILRALVITPDMHRTHHSVHADEMNSNFGNVLSGWDRLLASYSAQSREPPRDMCIGLPGFRVPGHQSLRALLVQPLER</sequence>
<keyword evidence="3 7" id="KW-1133">Transmembrane helix</keyword>
<dbReference type="GO" id="GO:0006643">
    <property type="term" value="P:membrane lipid metabolic process"/>
    <property type="evidence" value="ECO:0007669"/>
    <property type="project" value="TreeGrafter"/>
</dbReference>
<evidence type="ECO:0000256" key="7">
    <source>
        <dbReference type="SAM" id="Phobius"/>
    </source>
</evidence>
<dbReference type="AlphaFoldDB" id="A0A4V3F580"/>
<accession>A0A4V3F580</accession>
<keyword evidence="5" id="KW-0443">Lipid metabolism</keyword>
<comment type="subcellular location">
    <subcellularLocation>
        <location evidence="1">Endomembrane system</location>
        <topology evidence="1">Multi-pass membrane protein</topology>
    </subcellularLocation>
</comment>
<dbReference type="PANTHER" id="PTHR21624:SF1">
    <property type="entry name" value="ALKYLGLYCEROL MONOOXYGENASE"/>
    <property type="match status" value="1"/>
</dbReference>
<evidence type="ECO:0000313" key="9">
    <source>
        <dbReference type="EMBL" id="TDU28046.1"/>
    </source>
</evidence>
<organism evidence="9 10">
    <name type="scientific">Panacagrimonas perspica</name>
    <dbReference type="NCBI Taxonomy" id="381431"/>
    <lineage>
        <taxon>Bacteria</taxon>
        <taxon>Pseudomonadati</taxon>
        <taxon>Pseudomonadota</taxon>
        <taxon>Gammaproteobacteria</taxon>
        <taxon>Nevskiales</taxon>
        <taxon>Nevskiaceae</taxon>
        <taxon>Panacagrimonas</taxon>
    </lineage>
</organism>
<dbReference type="PANTHER" id="PTHR21624">
    <property type="entry name" value="STEROL DESATURASE-RELATED PROTEIN"/>
    <property type="match status" value="1"/>
</dbReference>
<dbReference type="RefSeq" id="WP_133881635.1">
    <property type="nucleotide sequence ID" value="NZ_MWIN01000010.1"/>
</dbReference>
<evidence type="ECO:0000256" key="3">
    <source>
        <dbReference type="ARBA" id="ARBA00022989"/>
    </source>
</evidence>
<dbReference type="GO" id="GO:0016020">
    <property type="term" value="C:membrane"/>
    <property type="evidence" value="ECO:0007669"/>
    <property type="project" value="GOC"/>
</dbReference>
<keyword evidence="4" id="KW-0560">Oxidoreductase</keyword>
<dbReference type="OrthoDB" id="9770329at2"/>
<dbReference type="InterPro" id="IPR006694">
    <property type="entry name" value="Fatty_acid_hydroxylase"/>
</dbReference>
<evidence type="ECO:0000256" key="2">
    <source>
        <dbReference type="ARBA" id="ARBA00022692"/>
    </source>
</evidence>
<dbReference type="Proteomes" id="UP000295341">
    <property type="component" value="Unassembled WGS sequence"/>
</dbReference>
<evidence type="ECO:0000256" key="5">
    <source>
        <dbReference type="ARBA" id="ARBA00023098"/>
    </source>
</evidence>
<evidence type="ECO:0000313" key="10">
    <source>
        <dbReference type="Proteomes" id="UP000295341"/>
    </source>
</evidence>
<comment type="caution">
    <text evidence="9">The sequence shown here is derived from an EMBL/GenBank/DDBJ whole genome shotgun (WGS) entry which is preliminary data.</text>
</comment>
<dbReference type="EMBL" id="SOBT01000009">
    <property type="protein sequence ID" value="TDU28046.1"/>
    <property type="molecule type" value="Genomic_DNA"/>
</dbReference>
<gene>
    <name evidence="9" type="ORF">DFR24_2405</name>
</gene>